<name>A0ABX9XR23_9PSED</name>
<dbReference type="SUPFAM" id="SSF53474">
    <property type="entry name" value="alpha/beta-Hydrolases"/>
    <property type="match status" value="1"/>
</dbReference>
<dbReference type="InterPro" id="IPR029058">
    <property type="entry name" value="AB_hydrolase_fold"/>
</dbReference>
<comment type="caution">
    <text evidence="2">The sequence shown here is derived from an EMBL/GenBank/DDBJ whole genome shotgun (WGS) entry which is preliminary data.</text>
</comment>
<gene>
    <name evidence="2" type="ORF">EF096_01155</name>
</gene>
<keyword evidence="3" id="KW-1185">Reference proteome</keyword>
<dbReference type="InterPro" id="IPR050228">
    <property type="entry name" value="Carboxylesterase_BioH"/>
</dbReference>
<dbReference type="PANTHER" id="PTHR43194">
    <property type="entry name" value="HYDROLASE ALPHA/BETA FOLD FAMILY"/>
    <property type="match status" value="1"/>
</dbReference>
<evidence type="ECO:0000259" key="1">
    <source>
        <dbReference type="Pfam" id="PF00561"/>
    </source>
</evidence>
<dbReference type="InterPro" id="IPR000073">
    <property type="entry name" value="AB_hydrolase_1"/>
</dbReference>
<accession>A0ABX9XR23</accession>
<dbReference type="PANTHER" id="PTHR43194:SF5">
    <property type="entry name" value="PIMELOYL-[ACYL-CARRIER PROTEIN] METHYL ESTER ESTERASE"/>
    <property type="match status" value="1"/>
</dbReference>
<protein>
    <submittedName>
        <fullName evidence="2">Alpha/beta hydrolase</fullName>
    </submittedName>
</protein>
<reference evidence="2 3" key="1">
    <citation type="submission" date="2018-11" db="EMBL/GenBank/DDBJ databases">
        <authorList>
            <person name="Jang G.I."/>
            <person name="Hwang C.Y."/>
        </authorList>
    </citation>
    <scope>NUCLEOTIDE SEQUENCE [LARGE SCALE GENOMIC DNA]</scope>
    <source>
        <strain evidence="2 3">SSM26</strain>
    </source>
</reference>
<organism evidence="2 3">
    <name type="scientific">Pseudomonas neustonica</name>
    <dbReference type="NCBI Taxonomy" id="2487346"/>
    <lineage>
        <taxon>Bacteria</taxon>
        <taxon>Pseudomonadati</taxon>
        <taxon>Pseudomonadota</taxon>
        <taxon>Gammaproteobacteria</taxon>
        <taxon>Pseudomonadales</taxon>
        <taxon>Pseudomonadaceae</taxon>
        <taxon>Pseudomonas</taxon>
    </lineage>
</organism>
<dbReference type="GO" id="GO:0016787">
    <property type="term" value="F:hydrolase activity"/>
    <property type="evidence" value="ECO:0007669"/>
    <property type="project" value="UniProtKB-KW"/>
</dbReference>
<feature type="domain" description="AB hydrolase-1" evidence="1">
    <location>
        <begin position="29"/>
        <end position="257"/>
    </location>
</feature>
<evidence type="ECO:0000313" key="3">
    <source>
        <dbReference type="Proteomes" id="UP000275199"/>
    </source>
</evidence>
<dbReference type="EMBL" id="RKKU01000001">
    <property type="protein sequence ID" value="ROZ88560.1"/>
    <property type="molecule type" value="Genomic_DNA"/>
</dbReference>
<keyword evidence="2" id="KW-0378">Hydrolase</keyword>
<dbReference type="Proteomes" id="UP000275199">
    <property type="component" value="Unassembled WGS sequence"/>
</dbReference>
<sequence length="291" mass="33054">MCAEKAVIRVHRDLKVHTWFYPNPTAESTIILVNGSLATSASFGQTLRYLRPLFNVVLFDQPYSGHSRAHNSNHLLIGKEDEALILLDLIEHFCVDQVLSFSWGGVATMLALAQRPDRIKRATITSFSPIINPAMHDYLSRGKTYLAACDRQQIGNLINETIGEHLPPLFKRCNFRHVSSLDEHEYAQMLLHIRQVLELDSSQYMSCVSNIDIPLLFINGTWDKYTSVDDALHFADLAPRATFVRIAHTGHFLDLEHKTAWQDTRAAIEEFVFGEAQQTIHQPHHRLAMVG</sequence>
<evidence type="ECO:0000313" key="2">
    <source>
        <dbReference type="EMBL" id="ROZ88560.1"/>
    </source>
</evidence>
<dbReference type="Pfam" id="PF00561">
    <property type="entry name" value="Abhydrolase_1"/>
    <property type="match status" value="1"/>
</dbReference>
<proteinExistence type="predicted"/>
<dbReference type="Gene3D" id="3.40.50.1820">
    <property type="entry name" value="alpha/beta hydrolase"/>
    <property type="match status" value="1"/>
</dbReference>